<dbReference type="GO" id="GO:0004842">
    <property type="term" value="F:ubiquitin-protein transferase activity"/>
    <property type="evidence" value="ECO:0007669"/>
    <property type="project" value="InterPro"/>
</dbReference>
<dbReference type="InterPro" id="IPR013083">
    <property type="entry name" value="Znf_RING/FYVE/PHD"/>
</dbReference>
<evidence type="ECO:0000313" key="2">
    <source>
        <dbReference type="EMBL" id="KAL1499354.1"/>
    </source>
</evidence>
<dbReference type="SMART" id="SM00504">
    <property type="entry name" value="Ubox"/>
    <property type="match status" value="1"/>
</dbReference>
<dbReference type="InterPro" id="IPR022812">
    <property type="entry name" value="Dynamin"/>
</dbReference>
<protein>
    <recommendedName>
        <fullName evidence="1">U-box domain-containing protein</fullName>
    </recommendedName>
</protein>
<dbReference type="Proteomes" id="UP001515480">
    <property type="component" value="Unassembled WGS sequence"/>
</dbReference>
<dbReference type="PRINTS" id="PR00195">
    <property type="entry name" value="DYNAMIN"/>
</dbReference>
<dbReference type="CDD" id="cd16655">
    <property type="entry name" value="RING-Ubox_WDSUB1-like"/>
    <property type="match status" value="1"/>
</dbReference>
<comment type="caution">
    <text evidence="2">The sequence shown here is derived from an EMBL/GenBank/DDBJ whole genome shotgun (WGS) entry which is preliminary data.</text>
</comment>
<dbReference type="GO" id="GO:0008017">
    <property type="term" value="F:microtubule binding"/>
    <property type="evidence" value="ECO:0007669"/>
    <property type="project" value="TreeGrafter"/>
</dbReference>
<keyword evidence="3" id="KW-1185">Reference proteome</keyword>
<dbReference type="AlphaFoldDB" id="A0AB34IGV7"/>
<accession>A0AB34IGV7</accession>
<reference evidence="2 3" key="1">
    <citation type="journal article" date="2024" name="Science">
        <title>Giant polyketide synthase enzymes in the biosynthesis of giant marine polyether toxins.</title>
        <authorList>
            <person name="Fallon T.R."/>
            <person name="Shende V.V."/>
            <person name="Wierzbicki I.H."/>
            <person name="Pendleton A.L."/>
            <person name="Watervoot N.F."/>
            <person name="Auber R.P."/>
            <person name="Gonzalez D.J."/>
            <person name="Wisecaver J.H."/>
            <person name="Moore B.S."/>
        </authorList>
    </citation>
    <scope>NUCLEOTIDE SEQUENCE [LARGE SCALE GENOMIC DNA]</scope>
    <source>
        <strain evidence="2 3">12B1</strain>
    </source>
</reference>
<dbReference type="PROSITE" id="PS51698">
    <property type="entry name" value="U_BOX"/>
    <property type="match status" value="1"/>
</dbReference>
<proteinExistence type="predicted"/>
<dbReference type="GO" id="GO:0016020">
    <property type="term" value="C:membrane"/>
    <property type="evidence" value="ECO:0007669"/>
    <property type="project" value="TreeGrafter"/>
</dbReference>
<dbReference type="GO" id="GO:0005525">
    <property type="term" value="F:GTP binding"/>
    <property type="evidence" value="ECO:0007669"/>
    <property type="project" value="InterPro"/>
</dbReference>
<dbReference type="Pfam" id="PF00350">
    <property type="entry name" value="Dynamin_N"/>
    <property type="match status" value="1"/>
</dbReference>
<dbReference type="InterPro" id="IPR003613">
    <property type="entry name" value="Ubox_domain"/>
</dbReference>
<name>A0AB34IGV7_PRYPA</name>
<dbReference type="SUPFAM" id="SSF57850">
    <property type="entry name" value="RING/U-box"/>
    <property type="match status" value="1"/>
</dbReference>
<dbReference type="Gene3D" id="3.30.40.10">
    <property type="entry name" value="Zinc/RING finger domain, C3HC4 (zinc finger)"/>
    <property type="match status" value="1"/>
</dbReference>
<dbReference type="GO" id="GO:0016567">
    <property type="term" value="P:protein ubiquitination"/>
    <property type="evidence" value="ECO:0007669"/>
    <property type="project" value="InterPro"/>
</dbReference>
<dbReference type="PANTHER" id="PTHR11566">
    <property type="entry name" value="DYNAMIN"/>
    <property type="match status" value="1"/>
</dbReference>
<dbReference type="InterPro" id="IPR045063">
    <property type="entry name" value="Dynamin_N"/>
</dbReference>
<dbReference type="GO" id="GO:0003924">
    <property type="term" value="F:GTPase activity"/>
    <property type="evidence" value="ECO:0007669"/>
    <property type="project" value="InterPro"/>
</dbReference>
<dbReference type="GO" id="GO:0005874">
    <property type="term" value="C:microtubule"/>
    <property type="evidence" value="ECO:0007669"/>
    <property type="project" value="TreeGrafter"/>
</dbReference>
<evidence type="ECO:0000259" key="1">
    <source>
        <dbReference type="PROSITE" id="PS51698"/>
    </source>
</evidence>
<dbReference type="Pfam" id="PF04564">
    <property type="entry name" value="U-box"/>
    <property type="match status" value="1"/>
</dbReference>
<sequence>MTFIKPLLRALQAACHVSPQPEAVQHMVQTGRSWITVLLDGCPEASDFRCPLSHEIMIDPVIAEDGFTYDRQAIEEWISEYDTSPMVRAESRGEFQKMGPKLVPNRERKLALDRLMRDYNAEEGGTVEHVTWDAYGLQRHLPEKRTLALCSSTRSVPLPRDLRGVTDMATELTTMFKVLDPLRGELKSLVNLTPPKIVVIGDESAGKSTVLEQLIKMPLFPRKKTFCTRLPIHVRLRRPELDRASVTMSVVTMKDYRQSGHEASPLEPPITIAVANGYQMVQDKMDELERALAETSGGVVEDRIIVLDVMHPEVPVIDLVDLPGIVAVNVNSDKKCELVERIISDQIAADRDSGATSFYLVVVPVNERPNTNGALKFMQSQQLLDRAIGVFTKADEVRCHQHAISFITGEDFENEDDGSLVTAASLGEVKLAKGWTVTMLKMPKRMVSLDDGSKTNYYTIHSTERIKVQEEEEKRFFGGSHAEPALRDLYDRGLAGTGALAAKLTAEYYEHSRGQWLEVTIIRLLEYELQLKSELALLGVTDGELKDSLASAEIASVLDEFGQSVTASWLLKCVAMLDHLFAHEVSKVNRVRMRVEEAFVVLNELKAKFKDQIAESLTNMSSACPKELVELLKAPIKANFETVVEPEEEKWHCAEGSLAGHYWVRGNSYVKSLFGTSVTAAPSCTEWQAKVLQHPIIQLSHYPNFMDAVQTLLREQYVIASKRVRTVAKEVLDQLTADASRYVRIQPDADFQHAVVIIEQDKMLLDHLKIIFYRYLPSPTTLQRAVKASESAGKLKLSKFEELPSCVQTRNELREKITRVRKAARGLIAALDIDEERPLDEEWLKSLMSKHSLPVDELILPYLSNHE</sequence>
<evidence type="ECO:0000313" key="3">
    <source>
        <dbReference type="Proteomes" id="UP001515480"/>
    </source>
</evidence>
<organism evidence="2 3">
    <name type="scientific">Prymnesium parvum</name>
    <name type="common">Toxic golden alga</name>
    <dbReference type="NCBI Taxonomy" id="97485"/>
    <lineage>
        <taxon>Eukaryota</taxon>
        <taxon>Haptista</taxon>
        <taxon>Haptophyta</taxon>
        <taxon>Prymnesiophyceae</taxon>
        <taxon>Prymnesiales</taxon>
        <taxon>Prymnesiaceae</taxon>
        <taxon>Prymnesium</taxon>
    </lineage>
</organism>
<gene>
    <name evidence="2" type="ORF">AB1Y20_011561</name>
</gene>
<dbReference type="SUPFAM" id="SSF52540">
    <property type="entry name" value="P-loop containing nucleoside triphosphate hydrolases"/>
    <property type="match status" value="1"/>
</dbReference>
<dbReference type="InterPro" id="IPR001401">
    <property type="entry name" value="Dynamin_GTPase"/>
</dbReference>
<dbReference type="SMART" id="SM00053">
    <property type="entry name" value="DYNc"/>
    <property type="match status" value="1"/>
</dbReference>
<feature type="domain" description="U-box" evidence="1">
    <location>
        <begin position="43"/>
        <end position="86"/>
    </location>
</feature>
<dbReference type="EMBL" id="JBGBPQ010000025">
    <property type="protein sequence ID" value="KAL1499354.1"/>
    <property type="molecule type" value="Genomic_DNA"/>
</dbReference>
<dbReference type="GO" id="GO:0005737">
    <property type="term" value="C:cytoplasm"/>
    <property type="evidence" value="ECO:0007669"/>
    <property type="project" value="TreeGrafter"/>
</dbReference>
<dbReference type="Gene3D" id="3.40.50.300">
    <property type="entry name" value="P-loop containing nucleotide triphosphate hydrolases"/>
    <property type="match status" value="1"/>
</dbReference>
<dbReference type="InterPro" id="IPR027417">
    <property type="entry name" value="P-loop_NTPase"/>
</dbReference>